<dbReference type="Proteomes" id="UP000244870">
    <property type="component" value="Chromosome"/>
</dbReference>
<reference evidence="2 7" key="1">
    <citation type="journal article" date="2015" name="Microbiology (Mosc.)">
        <title>Genomics of the Weissella cibaria species with an examination of its metabolic traits.</title>
        <authorList>
            <person name="Lynch K.M."/>
            <person name="Lucid A."/>
            <person name="Arendt E.K."/>
            <person name="Sleator R.D."/>
            <person name="Lucey B."/>
            <person name="Coffey A."/>
        </authorList>
    </citation>
    <scope>NUCLEOTIDE SEQUENCE [LARGE SCALE GENOMIC DNA]</scope>
    <source>
        <strain evidence="3 7">AB3b</strain>
        <strain evidence="2">MG1</strain>
    </source>
</reference>
<name>A0A0D1LEX7_9LACO</name>
<dbReference type="Proteomes" id="UP000032289">
    <property type="component" value="Unassembled WGS sequence"/>
</dbReference>
<dbReference type="Proteomes" id="UP000193588">
    <property type="component" value="Unassembled WGS sequence"/>
</dbReference>
<dbReference type="KEGG" id="wcb:AO080_03635"/>
<evidence type="ECO:0000313" key="7">
    <source>
        <dbReference type="Proteomes" id="UP000032289"/>
    </source>
</evidence>
<keyword evidence="6" id="KW-1185">Reference proteome</keyword>
<reference evidence="4 8" key="2">
    <citation type="submission" date="2017-04" db="EMBL/GenBank/DDBJ databases">
        <title>The genome sequence of Weissella cibaria isolated from wild Drosophila.</title>
        <authorList>
            <person name="Ricks N.J."/>
            <person name="Carroll C."/>
            <person name="Walters A."/>
            <person name="Newell P.D."/>
            <person name="Chaston J.M."/>
        </authorList>
    </citation>
    <scope>NUCLEOTIDE SEQUENCE [LARGE SCALE GENOMIC DNA]</scope>
    <source>
        <strain evidence="4 8">DmW_103</strain>
    </source>
</reference>
<dbReference type="EMBL" id="JWHU01000042">
    <property type="protein sequence ID" value="KIU19145.1"/>
    <property type="molecule type" value="Genomic_DNA"/>
</dbReference>
<dbReference type="RefSeq" id="WP_010369432.1">
    <property type="nucleotide sequence ID" value="NZ_BJEF01000001.1"/>
</dbReference>
<dbReference type="Proteomes" id="UP000032287">
    <property type="component" value="Unassembled WGS sequence"/>
</dbReference>
<evidence type="ECO:0000313" key="10">
    <source>
        <dbReference type="Proteomes" id="UP000320012"/>
    </source>
</evidence>
<dbReference type="EMBL" id="CP020928">
    <property type="protein sequence ID" value="AWF96493.1"/>
    <property type="molecule type" value="Genomic_DNA"/>
</dbReference>
<evidence type="ECO:0000313" key="6">
    <source>
        <dbReference type="Proteomes" id="UP000032287"/>
    </source>
</evidence>
<organism evidence="2 6">
    <name type="scientific">Weissella cibaria</name>
    <dbReference type="NCBI Taxonomy" id="137591"/>
    <lineage>
        <taxon>Bacteria</taxon>
        <taxon>Bacillati</taxon>
        <taxon>Bacillota</taxon>
        <taxon>Bacilli</taxon>
        <taxon>Lactobacillales</taxon>
        <taxon>Lactobacillaceae</taxon>
        <taxon>Weissella</taxon>
    </lineage>
</organism>
<dbReference type="EMBL" id="NDXJ01000013">
    <property type="protein sequence ID" value="OSP88962.1"/>
    <property type="molecule type" value="Genomic_DNA"/>
</dbReference>
<dbReference type="EMBL" id="JWHT01000012">
    <property type="protein sequence ID" value="KIU25366.1"/>
    <property type="molecule type" value="Genomic_DNA"/>
</dbReference>
<evidence type="ECO:0000313" key="3">
    <source>
        <dbReference type="EMBL" id="KIU25366.1"/>
    </source>
</evidence>
<reference evidence="1 9" key="3">
    <citation type="submission" date="2017-04" db="EMBL/GenBank/DDBJ databases">
        <title>Weissella cibaria strain m2 complete genome.</title>
        <authorList>
            <person name="Pan Q."/>
            <person name="Tan M."/>
            <person name="Yao F."/>
            <person name="Su S."/>
        </authorList>
    </citation>
    <scope>NUCLEOTIDE SEQUENCE [LARGE SCALE GENOMIC DNA]</scope>
    <source>
        <strain evidence="1 9">M2</strain>
    </source>
</reference>
<evidence type="ECO:0000313" key="4">
    <source>
        <dbReference type="EMBL" id="OSP88962.1"/>
    </source>
</evidence>
<dbReference type="EMBL" id="VNHC01000002">
    <property type="protein sequence ID" value="TVV28201.1"/>
    <property type="molecule type" value="Genomic_DNA"/>
</dbReference>
<sequence>MSDKTYSNAEFGAIIAKNTQWSDANAKWVKERLIDNSRLLPDHGSKWSEKRIANYLFELAFVKPENIDWSI</sequence>
<reference evidence="5 10" key="4">
    <citation type="submission" date="2019-07" db="EMBL/GenBank/DDBJ databases">
        <title>Genome sequence of Weissella cibaria GK1.</title>
        <authorList>
            <person name="Choi H.-J."/>
        </authorList>
    </citation>
    <scope>NUCLEOTIDE SEQUENCE [LARGE SCALE GENOMIC DNA]</scope>
    <source>
        <strain evidence="5 10">GK1</strain>
    </source>
</reference>
<dbReference type="STRING" id="137591.AO080_03635"/>
<evidence type="ECO:0000313" key="9">
    <source>
        <dbReference type="Proteomes" id="UP000244870"/>
    </source>
</evidence>
<protein>
    <submittedName>
        <fullName evidence="2">Uncharacterized protein</fullName>
    </submittedName>
</protein>
<evidence type="ECO:0000313" key="5">
    <source>
        <dbReference type="EMBL" id="TVV28201.1"/>
    </source>
</evidence>
<dbReference type="GeneID" id="66961625"/>
<dbReference type="AlphaFoldDB" id="A0A0D1LEX7"/>
<evidence type="ECO:0000313" key="1">
    <source>
        <dbReference type="EMBL" id="AWF96493.1"/>
    </source>
</evidence>
<gene>
    <name evidence="3" type="ORF">ab3b_00502</name>
    <name evidence="1" type="ORF">B6254_2133</name>
    <name evidence="4" type="ORF">B9D04_08635</name>
    <name evidence="5" type="ORF">FO435_10055</name>
    <name evidence="2" type="ORF">QX99_02177</name>
</gene>
<dbReference type="OrthoDB" id="2146177at2"/>
<dbReference type="Proteomes" id="UP000320012">
    <property type="component" value="Unassembled WGS sequence"/>
</dbReference>
<accession>A0A0D1LEX7</accession>
<dbReference type="PATRIC" id="fig|137591.24.peg.488"/>
<evidence type="ECO:0000313" key="2">
    <source>
        <dbReference type="EMBL" id="KIU19145.1"/>
    </source>
</evidence>
<proteinExistence type="predicted"/>
<evidence type="ECO:0000313" key="8">
    <source>
        <dbReference type="Proteomes" id="UP000193588"/>
    </source>
</evidence>